<dbReference type="GO" id="GO:0018786">
    <property type="term" value="F:haloalkane dehalogenase activity"/>
    <property type="evidence" value="ECO:0007669"/>
    <property type="project" value="UniProtKB-UniRule"/>
</dbReference>
<protein>
    <recommendedName>
        <fullName evidence="5 6">Haloalkane dehalogenase</fullName>
        <ecNumber evidence="3 6">3.8.1.5</ecNumber>
    </recommendedName>
</protein>
<evidence type="ECO:0000256" key="5">
    <source>
        <dbReference type="ARBA" id="ARBA00040785"/>
    </source>
</evidence>
<dbReference type="PANTHER" id="PTHR43798:SF24">
    <property type="entry name" value="CIS-3-ALKYL-4-ALKYLOXETAN-2-ONE DECARBOXYLASE"/>
    <property type="match status" value="1"/>
</dbReference>
<evidence type="ECO:0000259" key="7">
    <source>
        <dbReference type="Pfam" id="PF00561"/>
    </source>
</evidence>
<dbReference type="InterPro" id="IPR050266">
    <property type="entry name" value="AB_hydrolase_sf"/>
</dbReference>
<evidence type="ECO:0000256" key="6">
    <source>
        <dbReference type="HAMAP-Rule" id="MF_01231"/>
    </source>
</evidence>
<comment type="catalytic activity">
    <reaction evidence="6">
        <text>1-haloalkane + H2O = a halide anion + a primary alcohol + H(+)</text>
        <dbReference type="Rhea" id="RHEA:19081"/>
        <dbReference type="ChEBI" id="CHEBI:15377"/>
        <dbReference type="ChEBI" id="CHEBI:15378"/>
        <dbReference type="ChEBI" id="CHEBI:15734"/>
        <dbReference type="ChEBI" id="CHEBI:16042"/>
        <dbReference type="ChEBI" id="CHEBI:18060"/>
        <dbReference type="EC" id="3.8.1.5"/>
    </reaction>
</comment>
<feature type="active site" description="Proton acceptor" evidence="6">
    <location>
        <position position="279"/>
    </location>
</feature>
<organism evidence="8 9">
    <name type="scientific">Granulicella mallensis</name>
    <dbReference type="NCBI Taxonomy" id="940614"/>
    <lineage>
        <taxon>Bacteria</taxon>
        <taxon>Pseudomonadati</taxon>
        <taxon>Acidobacteriota</taxon>
        <taxon>Terriglobia</taxon>
        <taxon>Terriglobales</taxon>
        <taxon>Acidobacteriaceae</taxon>
        <taxon>Granulicella</taxon>
    </lineage>
</organism>
<comment type="function">
    <text evidence="6">Catalyzes hydrolytic cleavage of carbon-halogen bonds in halogenated aliphatic compounds, leading to the formation of the corresponding primary alcohols, halide ions and protons.</text>
</comment>
<dbReference type="Proteomes" id="UP000584867">
    <property type="component" value="Unassembled WGS sequence"/>
</dbReference>
<comment type="subunit">
    <text evidence="2 6">Monomer.</text>
</comment>
<dbReference type="Pfam" id="PF00561">
    <property type="entry name" value="Abhydrolase_1"/>
    <property type="match status" value="1"/>
</dbReference>
<sequence>MAADINNTLSTVGYPKQRRKVFDREMAYVEAGHGDPIVFLHGNPMSSYLWRNVIPHLEPLGRCIAPDLMGMGDSDKLPNSGPGSYRFVEQRRYLDALLEALEVRERVTLVVHDWGSGLGFDWANRHREAVKGIAYMEAIVGPQGWDHWDIMKMRPFLEALRSDAGEAMVLEDNFFIEKIVPGAIMRTLAPEEMAEYRRPFAQPGEGRRPTLTFPREIPIEGKPEDVAEIVSAYGTWLATSNVPKLFVKAEPGALLGAGANLATARSWPALTEVTVKGIHFVQEDSPHEIGRAIAAWLTTLS</sequence>
<evidence type="ECO:0000256" key="1">
    <source>
        <dbReference type="ARBA" id="ARBA00007213"/>
    </source>
</evidence>
<dbReference type="HAMAP" id="MF_01231">
    <property type="entry name" value="Haloalk_dehal_type2"/>
    <property type="match status" value="1"/>
</dbReference>
<dbReference type="Gene3D" id="3.40.50.1820">
    <property type="entry name" value="alpha/beta hydrolase"/>
    <property type="match status" value="1"/>
</dbReference>
<gene>
    <name evidence="6" type="primary">dhaA</name>
    <name evidence="8" type="ORF">HDF15_002159</name>
</gene>
<dbReference type="RefSeq" id="WP_184255231.1">
    <property type="nucleotide sequence ID" value="NZ_JACHIO010000007.1"/>
</dbReference>
<dbReference type="InterPro" id="IPR023594">
    <property type="entry name" value="Haloalkane_dehalogenase_2"/>
</dbReference>
<dbReference type="InterPro" id="IPR029058">
    <property type="entry name" value="AB_hydrolase_fold"/>
</dbReference>
<evidence type="ECO:0000313" key="8">
    <source>
        <dbReference type="EMBL" id="MBB5063814.1"/>
    </source>
</evidence>
<dbReference type="PRINTS" id="PR00412">
    <property type="entry name" value="EPOXHYDRLASE"/>
</dbReference>
<dbReference type="GO" id="GO:0016020">
    <property type="term" value="C:membrane"/>
    <property type="evidence" value="ECO:0007669"/>
    <property type="project" value="TreeGrafter"/>
</dbReference>
<evidence type="ECO:0000256" key="3">
    <source>
        <dbReference type="ARBA" id="ARBA00012065"/>
    </source>
</evidence>
<comment type="caution">
    <text evidence="8">The sequence shown here is derived from an EMBL/GenBank/DDBJ whole genome shotgun (WGS) entry which is preliminary data.</text>
</comment>
<dbReference type="EC" id="3.8.1.5" evidence="3 6"/>
<feature type="active site" description="Nucleophile" evidence="6">
    <location>
        <position position="113"/>
    </location>
</feature>
<evidence type="ECO:0000256" key="4">
    <source>
        <dbReference type="ARBA" id="ARBA00022801"/>
    </source>
</evidence>
<dbReference type="EMBL" id="JACHIO010000007">
    <property type="protein sequence ID" value="MBB5063814.1"/>
    <property type="molecule type" value="Genomic_DNA"/>
</dbReference>
<dbReference type="NCBIfam" id="NF002938">
    <property type="entry name" value="PRK03592.1"/>
    <property type="match status" value="1"/>
</dbReference>
<name>A0A7W8E9P9_9BACT</name>
<evidence type="ECO:0000313" key="9">
    <source>
        <dbReference type="Proteomes" id="UP000584867"/>
    </source>
</evidence>
<evidence type="ECO:0000256" key="2">
    <source>
        <dbReference type="ARBA" id="ARBA00011245"/>
    </source>
</evidence>
<feature type="domain" description="AB hydrolase-1" evidence="7">
    <location>
        <begin position="36"/>
        <end position="179"/>
    </location>
</feature>
<dbReference type="InterPro" id="IPR000073">
    <property type="entry name" value="AB_hydrolase_1"/>
</dbReference>
<reference evidence="8 9" key="1">
    <citation type="submission" date="2020-08" db="EMBL/GenBank/DDBJ databases">
        <title>Genomic Encyclopedia of Type Strains, Phase IV (KMG-V): Genome sequencing to study the core and pangenomes of soil and plant-associated prokaryotes.</title>
        <authorList>
            <person name="Whitman W."/>
        </authorList>
    </citation>
    <scope>NUCLEOTIDE SEQUENCE [LARGE SCALE GENOMIC DNA]</scope>
    <source>
        <strain evidence="8 9">X5P3</strain>
    </source>
</reference>
<dbReference type="AlphaFoldDB" id="A0A7W8E9P9"/>
<proteinExistence type="inferred from homology"/>
<comment type="similarity">
    <text evidence="1 6">Belongs to the haloalkane dehalogenase family. Type 2 subfamily.</text>
</comment>
<dbReference type="PANTHER" id="PTHR43798">
    <property type="entry name" value="MONOACYLGLYCEROL LIPASE"/>
    <property type="match status" value="1"/>
</dbReference>
<dbReference type="InterPro" id="IPR000639">
    <property type="entry name" value="Epox_hydrolase-like"/>
</dbReference>
<feature type="active site" description="Proton donor" evidence="6">
    <location>
        <position position="137"/>
    </location>
</feature>
<dbReference type="SUPFAM" id="SSF53474">
    <property type="entry name" value="alpha/beta-Hydrolases"/>
    <property type="match status" value="1"/>
</dbReference>
<keyword evidence="4 6" id="KW-0378">Hydrolase</keyword>
<accession>A0A7W8E9P9</accession>